<organism evidence="2 3">
    <name type="scientific">Rhizobium helianthi</name>
    <dbReference type="NCBI Taxonomy" id="1132695"/>
    <lineage>
        <taxon>Bacteria</taxon>
        <taxon>Pseudomonadati</taxon>
        <taxon>Pseudomonadota</taxon>
        <taxon>Alphaproteobacteria</taxon>
        <taxon>Hyphomicrobiales</taxon>
        <taxon>Rhizobiaceae</taxon>
        <taxon>Rhizobium/Agrobacterium group</taxon>
        <taxon>Rhizobium</taxon>
    </lineage>
</organism>
<evidence type="ECO:0000256" key="1">
    <source>
        <dbReference type="SAM" id="MobiDB-lite"/>
    </source>
</evidence>
<dbReference type="Proteomes" id="UP001597322">
    <property type="component" value="Unassembled WGS sequence"/>
</dbReference>
<gene>
    <name evidence="2" type="ORF">ACFSE1_13030</name>
</gene>
<name>A0ABW4M4U4_9HYPH</name>
<evidence type="ECO:0000313" key="3">
    <source>
        <dbReference type="Proteomes" id="UP001597322"/>
    </source>
</evidence>
<accession>A0ABW4M4U4</accession>
<reference evidence="3" key="1">
    <citation type="journal article" date="2019" name="Int. J. Syst. Evol. Microbiol.">
        <title>The Global Catalogue of Microorganisms (GCM) 10K type strain sequencing project: providing services to taxonomists for standard genome sequencing and annotation.</title>
        <authorList>
            <consortium name="The Broad Institute Genomics Platform"/>
            <consortium name="The Broad Institute Genome Sequencing Center for Infectious Disease"/>
            <person name="Wu L."/>
            <person name="Ma J."/>
        </authorList>
    </citation>
    <scope>NUCLEOTIDE SEQUENCE [LARGE SCALE GENOMIC DNA]</scope>
    <source>
        <strain evidence="3">CG52</strain>
    </source>
</reference>
<protein>
    <submittedName>
        <fullName evidence="2">Uncharacterized protein</fullName>
    </submittedName>
</protein>
<feature type="compositionally biased region" description="Basic and acidic residues" evidence="1">
    <location>
        <begin position="13"/>
        <end position="25"/>
    </location>
</feature>
<sequence>MEITSLHWSSGLLHREQTRDTRTERPQFTLPSETRPAFEVPTDASSPLDFTAISPRLLRELALQRYIAGDIDQNTYIAMAQELPMEVSDMAGNVIDLSRVTDDTEFNFAAYYADQRQLAMVMGDEDKTQTLTSVLKFLRG</sequence>
<evidence type="ECO:0000313" key="2">
    <source>
        <dbReference type="EMBL" id="MFD1746391.1"/>
    </source>
</evidence>
<feature type="region of interest" description="Disordered" evidence="1">
    <location>
        <begin position="1"/>
        <end position="43"/>
    </location>
</feature>
<comment type="caution">
    <text evidence="2">The sequence shown here is derived from an EMBL/GenBank/DDBJ whole genome shotgun (WGS) entry which is preliminary data.</text>
</comment>
<dbReference type="RefSeq" id="WP_377401912.1">
    <property type="nucleotide sequence ID" value="NZ_JBHUEQ010000023.1"/>
</dbReference>
<keyword evidence="3" id="KW-1185">Reference proteome</keyword>
<dbReference type="EMBL" id="JBHUEQ010000023">
    <property type="protein sequence ID" value="MFD1746391.1"/>
    <property type="molecule type" value="Genomic_DNA"/>
</dbReference>
<proteinExistence type="predicted"/>